<keyword evidence="3" id="KW-1185">Reference proteome</keyword>
<evidence type="ECO:0000313" key="3">
    <source>
        <dbReference type="Proteomes" id="UP001153712"/>
    </source>
</evidence>
<name>A0A9N9XRT0_PHYSR</name>
<feature type="compositionally biased region" description="Basic and acidic residues" evidence="1">
    <location>
        <begin position="97"/>
        <end position="120"/>
    </location>
</feature>
<evidence type="ECO:0000313" key="2">
    <source>
        <dbReference type="EMBL" id="CAG9862543.1"/>
    </source>
</evidence>
<dbReference type="OrthoDB" id="202764at2759"/>
<gene>
    <name evidence="2" type="ORF">PHYEVI_LOCUS8854</name>
</gene>
<accession>A0A9N9XRT0</accession>
<feature type="region of interest" description="Disordered" evidence="1">
    <location>
        <begin position="41"/>
        <end position="147"/>
    </location>
</feature>
<proteinExistence type="predicted"/>
<evidence type="ECO:0000256" key="1">
    <source>
        <dbReference type="SAM" id="MobiDB-lite"/>
    </source>
</evidence>
<reference evidence="2" key="1">
    <citation type="submission" date="2022-01" db="EMBL/GenBank/DDBJ databases">
        <authorList>
            <person name="King R."/>
        </authorList>
    </citation>
    <scope>NUCLEOTIDE SEQUENCE</scope>
</reference>
<feature type="compositionally biased region" description="Polar residues" evidence="1">
    <location>
        <begin position="48"/>
        <end position="59"/>
    </location>
</feature>
<feature type="compositionally biased region" description="Polar residues" evidence="1">
    <location>
        <begin position="86"/>
        <end position="96"/>
    </location>
</feature>
<sequence>MYINCGSSSISQGPSHGLSHGFCKANSPSRNWIINSNKFAGNRPYARRSSNTPVSSLALNSFPPVPNRSRSLDGLLDTAEAPAEATNEQIPSSFTTNRRDDIKTDLDEGDKVTDRSKAEDFSSDALENDDKSSVHSNSSESKRKRNFMDRCVNKVRSFIKKVE</sequence>
<dbReference type="AlphaFoldDB" id="A0A9N9XRT0"/>
<dbReference type="Proteomes" id="UP001153712">
    <property type="component" value="Chromosome 5"/>
</dbReference>
<dbReference type="EMBL" id="OU900098">
    <property type="protein sequence ID" value="CAG9862543.1"/>
    <property type="molecule type" value="Genomic_DNA"/>
</dbReference>
<protein>
    <submittedName>
        <fullName evidence="2">Uncharacterized protein</fullName>
    </submittedName>
</protein>
<organism evidence="2 3">
    <name type="scientific">Phyllotreta striolata</name>
    <name type="common">Striped flea beetle</name>
    <name type="synonym">Crioceris striolata</name>
    <dbReference type="NCBI Taxonomy" id="444603"/>
    <lineage>
        <taxon>Eukaryota</taxon>
        <taxon>Metazoa</taxon>
        <taxon>Ecdysozoa</taxon>
        <taxon>Arthropoda</taxon>
        <taxon>Hexapoda</taxon>
        <taxon>Insecta</taxon>
        <taxon>Pterygota</taxon>
        <taxon>Neoptera</taxon>
        <taxon>Endopterygota</taxon>
        <taxon>Coleoptera</taxon>
        <taxon>Polyphaga</taxon>
        <taxon>Cucujiformia</taxon>
        <taxon>Chrysomeloidea</taxon>
        <taxon>Chrysomelidae</taxon>
        <taxon>Galerucinae</taxon>
        <taxon>Alticini</taxon>
        <taxon>Phyllotreta</taxon>
    </lineage>
</organism>